<accession>V4BXV7</accession>
<evidence type="ECO:0000313" key="2">
    <source>
        <dbReference type="Proteomes" id="UP000030746"/>
    </source>
</evidence>
<evidence type="ECO:0000313" key="1">
    <source>
        <dbReference type="EMBL" id="ESO93929.1"/>
    </source>
</evidence>
<sequence>KVGPRITEKDTRLRPALDPCIKLALTLRHLASGDRYSSQRFGWRIPHNTQSPVVRKVCHAILDEYLDEMLTCLSTPEKWNQVADRFYHRWNPCPGTTYVT</sequence>
<proteinExistence type="predicted"/>
<dbReference type="GeneID" id="20229927"/>
<keyword evidence="2" id="KW-1185">Reference proteome</keyword>
<organism evidence="1 2">
    <name type="scientific">Lottia gigantea</name>
    <name type="common">Giant owl limpet</name>
    <dbReference type="NCBI Taxonomy" id="225164"/>
    <lineage>
        <taxon>Eukaryota</taxon>
        <taxon>Metazoa</taxon>
        <taxon>Spiralia</taxon>
        <taxon>Lophotrochozoa</taxon>
        <taxon>Mollusca</taxon>
        <taxon>Gastropoda</taxon>
        <taxon>Patellogastropoda</taxon>
        <taxon>Lottioidea</taxon>
        <taxon>Lottiidae</taxon>
        <taxon>Lottia</taxon>
    </lineage>
</organism>
<reference evidence="1 2" key="1">
    <citation type="journal article" date="2013" name="Nature">
        <title>Insights into bilaterian evolution from three spiralian genomes.</title>
        <authorList>
            <person name="Simakov O."/>
            <person name="Marletaz F."/>
            <person name="Cho S.J."/>
            <person name="Edsinger-Gonzales E."/>
            <person name="Havlak P."/>
            <person name="Hellsten U."/>
            <person name="Kuo D.H."/>
            <person name="Larsson T."/>
            <person name="Lv J."/>
            <person name="Arendt D."/>
            <person name="Savage R."/>
            <person name="Osoegawa K."/>
            <person name="de Jong P."/>
            <person name="Grimwood J."/>
            <person name="Chapman J.A."/>
            <person name="Shapiro H."/>
            <person name="Aerts A."/>
            <person name="Otillar R.P."/>
            <person name="Terry A.Y."/>
            <person name="Boore J.L."/>
            <person name="Grigoriev I.V."/>
            <person name="Lindberg D.R."/>
            <person name="Seaver E.C."/>
            <person name="Weisblat D.A."/>
            <person name="Putnam N.H."/>
            <person name="Rokhsar D.S."/>
        </authorList>
    </citation>
    <scope>NUCLEOTIDE SEQUENCE [LARGE SCALE GENOMIC DNA]</scope>
</reference>
<dbReference type="OrthoDB" id="10051449at2759"/>
<dbReference type="OMA" id="FNYKVWN"/>
<feature type="non-terminal residue" evidence="1">
    <location>
        <position position="1"/>
    </location>
</feature>
<dbReference type="Proteomes" id="UP000030746">
    <property type="component" value="Unassembled WGS sequence"/>
</dbReference>
<dbReference type="RefSeq" id="XP_009055547.1">
    <property type="nucleotide sequence ID" value="XM_009057299.1"/>
</dbReference>
<dbReference type="AlphaFoldDB" id="V4BXV7"/>
<dbReference type="EMBL" id="KB201890">
    <property type="protein sequence ID" value="ESO93929.1"/>
    <property type="molecule type" value="Genomic_DNA"/>
</dbReference>
<dbReference type="CTD" id="20229927"/>
<name>V4BXV7_LOTGI</name>
<dbReference type="KEGG" id="lgi:LOTGIDRAFT_105031"/>
<dbReference type="HOGENOM" id="CLU_2313153_0_0_1"/>
<protein>
    <submittedName>
        <fullName evidence="1">Uncharacterized protein</fullName>
    </submittedName>
</protein>
<gene>
    <name evidence="1" type="ORF">LOTGIDRAFT_105031</name>
</gene>